<name>A0AAN9ECT1_CROPI</name>
<organism evidence="1 2">
    <name type="scientific">Crotalaria pallida</name>
    <name type="common">Smooth rattlebox</name>
    <name type="synonym">Crotalaria striata</name>
    <dbReference type="NCBI Taxonomy" id="3830"/>
    <lineage>
        <taxon>Eukaryota</taxon>
        <taxon>Viridiplantae</taxon>
        <taxon>Streptophyta</taxon>
        <taxon>Embryophyta</taxon>
        <taxon>Tracheophyta</taxon>
        <taxon>Spermatophyta</taxon>
        <taxon>Magnoliopsida</taxon>
        <taxon>eudicotyledons</taxon>
        <taxon>Gunneridae</taxon>
        <taxon>Pentapetalae</taxon>
        <taxon>rosids</taxon>
        <taxon>fabids</taxon>
        <taxon>Fabales</taxon>
        <taxon>Fabaceae</taxon>
        <taxon>Papilionoideae</taxon>
        <taxon>50 kb inversion clade</taxon>
        <taxon>genistoids sensu lato</taxon>
        <taxon>core genistoids</taxon>
        <taxon>Crotalarieae</taxon>
        <taxon>Crotalaria</taxon>
    </lineage>
</organism>
<proteinExistence type="predicted"/>
<gene>
    <name evidence="1" type="ORF">RIF29_28431</name>
</gene>
<evidence type="ECO:0000313" key="2">
    <source>
        <dbReference type="Proteomes" id="UP001372338"/>
    </source>
</evidence>
<protein>
    <submittedName>
        <fullName evidence="1">Uncharacterized protein</fullName>
    </submittedName>
</protein>
<evidence type="ECO:0000313" key="1">
    <source>
        <dbReference type="EMBL" id="KAK7255029.1"/>
    </source>
</evidence>
<dbReference type="EMBL" id="JAYWIO010000006">
    <property type="protein sequence ID" value="KAK7255029.1"/>
    <property type="molecule type" value="Genomic_DNA"/>
</dbReference>
<reference evidence="1 2" key="1">
    <citation type="submission" date="2024-01" db="EMBL/GenBank/DDBJ databases">
        <title>The genomes of 5 underutilized Papilionoideae crops provide insights into root nodulation and disease resistanc.</title>
        <authorList>
            <person name="Yuan L."/>
        </authorList>
    </citation>
    <scope>NUCLEOTIDE SEQUENCE [LARGE SCALE GENOMIC DNA]</scope>
    <source>
        <strain evidence="1">ZHUSHIDOU_FW_LH</strain>
        <tissue evidence="1">Leaf</tissue>
    </source>
</reference>
<dbReference type="Proteomes" id="UP001372338">
    <property type="component" value="Unassembled WGS sequence"/>
</dbReference>
<keyword evidence="2" id="KW-1185">Reference proteome</keyword>
<accession>A0AAN9ECT1</accession>
<sequence>MYVTAIAVGMSLWRLPKLQPRGCCSCGHQFKTCLCRFDGITLHLLRFTLMRLWGRMLVKEQMVQSSSSLATVLALLIFTSVICMANSCEVSVIGGGCPDIKECTETCRPCYTGIGVIRVYCVPAGGGILYDQCFCAFQKGAPCPPNIPPGCPRPWPPSTINNAINNM</sequence>
<comment type="caution">
    <text evidence="1">The sequence shown here is derived from an EMBL/GenBank/DDBJ whole genome shotgun (WGS) entry which is preliminary data.</text>
</comment>
<dbReference type="AlphaFoldDB" id="A0AAN9ECT1"/>